<dbReference type="PANTHER" id="PTHR10796">
    <property type="entry name" value="PATCHED-RELATED"/>
    <property type="match status" value="1"/>
</dbReference>
<evidence type="ECO:0000313" key="3">
    <source>
        <dbReference type="EMBL" id="KIH65307.1"/>
    </source>
</evidence>
<dbReference type="GO" id="GO:0018996">
    <property type="term" value="P:molting cycle, collagen and cuticulin-based cuticle"/>
    <property type="evidence" value="ECO:0007669"/>
    <property type="project" value="TreeGrafter"/>
</dbReference>
<evidence type="ECO:0000256" key="2">
    <source>
        <dbReference type="SAM" id="Phobius"/>
    </source>
</evidence>
<protein>
    <submittedName>
        <fullName evidence="3">Patched family protein</fullName>
    </submittedName>
</protein>
<proteinExistence type="predicted"/>
<dbReference type="PANTHER" id="PTHR10796:SF191">
    <property type="entry name" value="SSD DOMAIN-CONTAINING PROTEIN"/>
    <property type="match status" value="1"/>
</dbReference>
<organism evidence="3 4">
    <name type="scientific">Ancylostoma duodenale</name>
    <dbReference type="NCBI Taxonomy" id="51022"/>
    <lineage>
        <taxon>Eukaryota</taxon>
        <taxon>Metazoa</taxon>
        <taxon>Ecdysozoa</taxon>
        <taxon>Nematoda</taxon>
        <taxon>Chromadorea</taxon>
        <taxon>Rhabditida</taxon>
        <taxon>Rhabditina</taxon>
        <taxon>Rhabditomorpha</taxon>
        <taxon>Strongyloidea</taxon>
        <taxon>Ancylostomatidae</taxon>
        <taxon>Ancylostomatinae</taxon>
        <taxon>Ancylostoma</taxon>
    </lineage>
</organism>
<dbReference type="OrthoDB" id="6510177at2759"/>
<evidence type="ECO:0000256" key="1">
    <source>
        <dbReference type="SAM" id="MobiDB-lite"/>
    </source>
</evidence>
<dbReference type="Proteomes" id="UP000054047">
    <property type="component" value="Unassembled WGS sequence"/>
</dbReference>
<name>A0A0C2DRE5_9BILA</name>
<feature type="region of interest" description="Disordered" evidence="1">
    <location>
        <begin position="332"/>
        <end position="395"/>
    </location>
</feature>
<gene>
    <name evidence="3" type="ORF">ANCDUO_04374</name>
</gene>
<feature type="compositionally biased region" description="Basic and acidic residues" evidence="1">
    <location>
        <begin position="337"/>
        <end position="395"/>
    </location>
</feature>
<sequence>MDHEETFVNKLFREIIGPFILERSTQVCATLLYVVYLLLAVYGCLNIKEGLDPKFLVRESFYLSNFYKLIDETFWVEGLQMQVVVNRPPDLFNSTTRAEFSKMMSDFENTHYTMQHNATMIWLNAYELHLKREKNELNIEEPTNSSEWYHRCRDWLLVAGGRRLWEKDMVWGQKEKDFYELKAFRFQLGLRNYRTPTDHTNSCKLMREIASRYPQFNVTTFHEYYPFADQVIMCIGFAVDLSAHIAYAYSQAYGTAHERAVFALETLGWPVFLIFFKTVFLVISFSMLHGLLFLPVLLMILIPEKRERKTGNKVHDKPKAVFTCESQVDLRNQPPMGRERLPADASEKKEEHEVVDSASAEKEPKKEAPSDEEVVKATVDRLTGKVLTPDDRSPM</sequence>
<evidence type="ECO:0000313" key="4">
    <source>
        <dbReference type="Proteomes" id="UP000054047"/>
    </source>
</evidence>
<dbReference type="GO" id="GO:0030659">
    <property type="term" value="C:cytoplasmic vesicle membrane"/>
    <property type="evidence" value="ECO:0007669"/>
    <property type="project" value="TreeGrafter"/>
</dbReference>
<feature type="transmembrane region" description="Helical" evidence="2">
    <location>
        <begin position="269"/>
        <end position="302"/>
    </location>
</feature>
<accession>A0A0C2DRE5</accession>
<dbReference type="GO" id="GO:0005886">
    <property type="term" value="C:plasma membrane"/>
    <property type="evidence" value="ECO:0007669"/>
    <property type="project" value="TreeGrafter"/>
</dbReference>
<dbReference type="AlphaFoldDB" id="A0A0C2DRE5"/>
<keyword evidence="2" id="KW-0812">Transmembrane</keyword>
<dbReference type="InterPro" id="IPR051697">
    <property type="entry name" value="Patched_domain-protein"/>
</dbReference>
<keyword evidence="4" id="KW-1185">Reference proteome</keyword>
<keyword evidence="2" id="KW-0472">Membrane</keyword>
<keyword evidence="2" id="KW-1133">Transmembrane helix</keyword>
<reference evidence="3 4" key="1">
    <citation type="submission" date="2013-12" db="EMBL/GenBank/DDBJ databases">
        <title>Draft genome of the parsitic nematode Ancylostoma duodenale.</title>
        <authorList>
            <person name="Mitreva M."/>
        </authorList>
    </citation>
    <scope>NUCLEOTIDE SEQUENCE [LARGE SCALE GENOMIC DNA]</scope>
    <source>
        <strain evidence="3 4">Zhejiang</strain>
    </source>
</reference>
<dbReference type="GO" id="GO:0006897">
    <property type="term" value="P:endocytosis"/>
    <property type="evidence" value="ECO:0007669"/>
    <property type="project" value="TreeGrafter"/>
</dbReference>
<dbReference type="EMBL" id="KN727614">
    <property type="protein sequence ID" value="KIH65307.1"/>
    <property type="molecule type" value="Genomic_DNA"/>
</dbReference>